<name>A0AAV0G2X2_9ASTE</name>
<evidence type="ECO:0000313" key="1">
    <source>
        <dbReference type="EMBL" id="CAH9142135.1"/>
    </source>
</evidence>
<evidence type="ECO:0008006" key="3">
    <source>
        <dbReference type="Google" id="ProtNLM"/>
    </source>
</evidence>
<comment type="caution">
    <text evidence="1">The sequence shown here is derived from an EMBL/GenBank/DDBJ whole genome shotgun (WGS) entry which is preliminary data.</text>
</comment>
<dbReference type="AlphaFoldDB" id="A0AAV0G2X2"/>
<gene>
    <name evidence="1" type="ORF">CEPIT_LOCUS39670</name>
</gene>
<protein>
    <recommendedName>
        <fullName evidence="3">Secreted protein</fullName>
    </recommendedName>
</protein>
<dbReference type="EMBL" id="CAMAPF010001037">
    <property type="protein sequence ID" value="CAH9142135.1"/>
    <property type="molecule type" value="Genomic_DNA"/>
</dbReference>
<reference evidence="1" key="1">
    <citation type="submission" date="2022-07" db="EMBL/GenBank/DDBJ databases">
        <authorList>
            <person name="Macas J."/>
            <person name="Novak P."/>
            <person name="Neumann P."/>
        </authorList>
    </citation>
    <scope>NUCLEOTIDE SEQUENCE</scope>
</reference>
<sequence>MLPAAASILNGQTMFPVLVVAASLSMVVGHSAVPGRFSSSSGGCISILWLFWLTKCSSPPPPGLAMVWLSDGISGSVWVAYHHRLAECHDQTEGGRRLPYLEHLIKIILGLSRSF</sequence>
<keyword evidence="2" id="KW-1185">Reference proteome</keyword>
<organism evidence="1 2">
    <name type="scientific">Cuscuta epithymum</name>
    <dbReference type="NCBI Taxonomy" id="186058"/>
    <lineage>
        <taxon>Eukaryota</taxon>
        <taxon>Viridiplantae</taxon>
        <taxon>Streptophyta</taxon>
        <taxon>Embryophyta</taxon>
        <taxon>Tracheophyta</taxon>
        <taxon>Spermatophyta</taxon>
        <taxon>Magnoliopsida</taxon>
        <taxon>eudicotyledons</taxon>
        <taxon>Gunneridae</taxon>
        <taxon>Pentapetalae</taxon>
        <taxon>asterids</taxon>
        <taxon>lamiids</taxon>
        <taxon>Solanales</taxon>
        <taxon>Convolvulaceae</taxon>
        <taxon>Cuscuteae</taxon>
        <taxon>Cuscuta</taxon>
        <taxon>Cuscuta subgen. Cuscuta</taxon>
    </lineage>
</organism>
<evidence type="ECO:0000313" key="2">
    <source>
        <dbReference type="Proteomes" id="UP001152523"/>
    </source>
</evidence>
<accession>A0AAV0G2X2</accession>
<dbReference type="Proteomes" id="UP001152523">
    <property type="component" value="Unassembled WGS sequence"/>
</dbReference>
<proteinExistence type="predicted"/>